<evidence type="ECO:0000256" key="1">
    <source>
        <dbReference type="ARBA" id="ARBA00008239"/>
    </source>
</evidence>
<dbReference type="CDD" id="cd16927">
    <property type="entry name" value="HATPase_Hsp90-like"/>
    <property type="match status" value="1"/>
</dbReference>
<dbReference type="Gene3D" id="1.20.120.790">
    <property type="entry name" value="Heat shock protein 90, C-terminal domain"/>
    <property type="match status" value="1"/>
</dbReference>
<dbReference type="PANTHER" id="PTHR11528">
    <property type="entry name" value="HEAT SHOCK PROTEIN 90 FAMILY MEMBER"/>
    <property type="match status" value="1"/>
</dbReference>
<dbReference type="PRINTS" id="PR00775">
    <property type="entry name" value="HEATSHOCK90"/>
</dbReference>
<organism evidence="6 7">
    <name type="scientific">Gangjinia marincola</name>
    <dbReference type="NCBI Taxonomy" id="578463"/>
    <lineage>
        <taxon>Bacteria</taxon>
        <taxon>Pseudomonadati</taxon>
        <taxon>Bacteroidota</taxon>
        <taxon>Flavobacteriia</taxon>
        <taxon>Flavobacteriales</taxon>
        <taxon>Flavobacteriaceae</taxon>
        <taxon>Gangjinia</taxon>
    </lineage>
</organism>
<dbReference type="PIRSF" id="PIRSF002583">
    <property type="entry name" value="Hsp90"/>
    <property type="match status" value="1"/>
</dbReference>
<evidence type="ECO:0000313" key="6">
    <source>
        <dbReference type="EMBL" id="GAA0872043.1"/>
    </source>
</evidence>
<comment type="similarity">
    <text evidence="1">Belongs to the heat shock protein 90 family.</text>
</comment>
<dbReference type="Gene3D" id="3.40.50.11260">
    <property type="match status" value="1"/>
</dbReference>
<dbReference type="Gene3D" id="3.30.565.10">
    <property type="entry name" value="Histidine kinase-like ATPase, C-terminal domain"/>
    <property type="match status" value="1"/>
</dbReference>
<keyword evidence="3" id="KW-0067">ATP-binding</keyword>
<dbReference type="InterPro" id="IPR020568">
    <property type="entry name" value="Ribosomal_Su5_D2-typ_SF"/>
</dbReference>
<dbReference type="NCBIfam" id="NF003555">
    <property type="entry name" value="PRK05218.1"/>
    <property type="match status" value="1"/>
</dbReference>
<dbReference type="SUPFAM" id="SSF55874">
    <property type="entry name" value="ATPase domain of HSP90 chaperone/DNA topoisomerase II/histidine kinase"/>
    <property type="match status" value="1"/>
</dbReference>
<dbReference type="EMBL" id="BAAAFG010000013">
    <property type="protein sequence ID" value="GAA0872043.1"/>
    <property type="molecule type" value="Genomic_DNA"/>
</dbReference>
<keyword evidence="4" id="KW-0143">Chaperone</keyword>
<keyword evidence="2" id="KW-0547">Nucleotide-binding</keyword>
<name>A0ABN1MFV2_9FLAO</name>
<dbReference type="InterPro" id="IPR019805">
    <property type="entry name" value="Heat_shock_protein_90_CS"/>
</dbReference>
<evidence type="ECO:0000256" key="4">
    <source>
        <dbReference type="ARBA" id="ARBA00023186"/>
    </source>
</evidence>
<gene>
    <name evidence="6" type="primary">htpG</name>
    <name evidence="6" type="ORF">GCM10009117_11900</name>
</gene>
<protein>
    <submittedName>
        <fullName evidence="6">Molecular chaperone HtpG</fullName>
    </submittedName>
</protein>
<dbReference type="SUPFAM" id="SSF54211">
    <property type="entry name" value="Ribosomal protein S5 domain 2-like"/>
    <property type="match status" value="1"/>
</dbReference>
<dbReference type="Gene3D" id="3.30.230.80">
    <property type="match status" value="1"/>
</dbReference>
<feature type="compositionally biased region" description="Basic and acidic residues" evidence="5">
    <location>
        <begin position="209"/>
        <end position="220"/>
    </location>
</feature>
<dbReference type="PROSITE" id="PS00298">
    <property type="entry name" value="HSP90"/>
    <property type="match status" value="1"/>
</dbReference>
<keyword evidence="7" id="KW-1185">Reference proteome</keyword>
<dbReference type="SUPFAM" id="SSF110942">
    <property type="entry name" value="HSP90 C-terminal domain"/>
    <property type="match status" value="1"/>
</dbReference>
<evidence type="ECO:0000313" key="7">
    <source>
        <dbReference type="Proteomes" id="UP001500507"/>
    </source>
</evidence>
<dbReference type="InterPro" id="IPR036890">
    <property type="entry name" value="HATPase_C_sf"/>
</dbReference>
<dbReference type="Pfam" id="PF13589">
    <property type="entry name" value="HATPase_c_3"/>
    <property type="match status" value="1"/>
</dbReference>
<dbReference type="InterPro" id="IPR020575">
    <property type="entry name" value="Hsp90_N"/>
</dbReference>
<evidence type="ECO:0000256" key="3">
    <source>
        <dbReference type="ARBA" id="ARBA00022840"/>
    </source>
</evidence>
<dbReference type="RefSeq" id="WP_343764865.1">
    <property type="nucleotide sequence ID" value="NZ_BAAAFG010000013.1"/>
</dbReference>
<comment type="caution">
    <text evidence="6">The sequence shown here is derived from an EMBL/GenBank/DDBJ whole genome shotgun (WGS) entry which is preliminary data.</text>
</comment>
<accession>A0ABN1MFV2</accession>
<proteinExistence type="inferred from homology"/>
<dbReference type="InterPro" id="IPR001404">
    <property type="entry name" value="Hsp90_fam"/>
</dbReference>
<feature type="compositionally biased region" description="Polar residues" evidence="5">
    <location>
        <begin position="226"/>
        <end position="236"/>
    </location>
</feature>
<reference evidence="6 7" key="1">
    <citation type="journal article" date="2019" name="Int. J. Syst. Evol. Microbiol.">
        <title>The Global Catalogue of Microorganisms (GCM) 10K type strain sequencing project: providing services to taxonomists for standard genome sequencing and annotation.</title>
        <authorList>
            <consortium name="The Broad Institute Genomics Platform"/>
            <consortium name="The Broad Institute Genome Sequencing Center for Infectious Disease"/>
            <person name="Wu L."/>
            <person name="Ma J."/>
        </authorList>
    </citation>
    <scope>NUCLEOTIDE SEQUENCE [LARGE SCALE GENOMIC DNA]</scope>
    <source>
        <strain evidence="6 7">JCM 16082</strain>
    </source>
</reference>
<dbReference type="Pfam" id="PF00183">
    <property type="entry name" value="HSP90"/>
    <property type="match status" value="1"/>
</dbReference>
<evidence type="ECO:0000256" key="5">
    <source>
        <dbReference type="SAM" id="MobiDB-lite"/>
    </source>
</evidence>
<dbReference type="InterPro" id="IPR037196">
    <property type="entry name" value="HSP90_C"/>
</dbReference>
<feature type="region of interest" description="Disordered" evidence="5">
    <location>
        <begin position="207"/>
        <end position="242"/>
    </location>
</feature>
<sequence length="628" mass="72084">MATGTINVSVENIFPLIKKFLYSDHEIFLRELISNATDATLKLKHLANIGEAKVELDNPMIEVKIDKENKTLHIIDQGLGMTQDEVEKYINQVAFSGAEEFLEKYKDSAKDSGIIGHFGLGFYSAFMVADKVEIKTKSYKDESAAHWICEGTTEFTLTEGEKETRGTEIILHINEDEKEFLEEHKIRELLTKYNKFMPVPIKFGTKTETLPKPEGAKEEDPAPTQEVDNIINNPNPAWTKKPADLEDEDYKSFYRELYPMQFEEPLFNIHLNVDYPFNLTGILYFPKLGHDMAMQKDRIQLYQNQVFVTDNVEGIVPEFLTMLRGVIDSPDIPLNVSRSYLQADGAVKKISNYITKKVADKLKSLFNNNREDFEQKWDDIKMVIEYGMLTEDKFFEKADHFALYPTVNDTYQTFGELTDKIKDAQTDKDGKMVILYASNKDEQHPYIQAAKKKGYEVLLLDSPIVSHLLQKLETSKENIQFVRVDSDHIDNLIKKDEEQISKLSDDEKKAVQESFEKVVPTEKYTIQLEAMDSDAAPLIITQPEFMRRMKEMQATGGGGMFGMGNMPEIYNLVVNTNHELIGTILNTKTDKKKERLIKQSLDLARLSQNLLKGEELTNFISRSFEMIK</sequence>
<dbReference type="Proteomes" id="UP001500507">
    <property type="component" value="Unassembled WGS sequence"/>
</dbReference>
<evidence type="ECO:0000256" key="2">
    <source>
        <dbReference type="ARBA" id="ARBA00022741"/>
    </source>
</evidence>